<dbReference type="EMBL" id="SRMB01000001">
    <property type="protein sequence ID" value="TGE28725.1"/>
    <property type="molecule type" value="Genomic_DNA"/>
</dbReference>
<proteinExistence type="predicted"/>
<feature type="chain" id="PRO_5021432827" evidence="1">
    <location>
        <begin position="22"/>
        <end position="287"/>
    </location>
</feature>
<keyword evidence="2" id="KW-0121">Carboxypeptidase</keyword>
<dbReference type="SUPFAM" id="SSF49464">
    <property type="entry name" value="Carboxypeptidase regulatory domain-like"/>
    <property type="match status" value="1"/>
</dbReference>
<reference evidence="2 3" key="1">
    <citation type="submission" date="2019-04" db="EMBL/GenBank/DDBJ databases">
        <authorList>
            <person name="Feng G."/>
            <person name="Zhang J."/>
            <person name="Zhu H."/>
        </authorList>
    </citation>
    <scope>NUCLEOTIDE SEQUENCE [LARGE SCALE GENOMIC DNA]</scope>
    <source>
        <strain evidence="2 3">9PBR-1</strain>
    </source>
</reference>
<sequence>MPTFRYLLLLLLLSYCYHAPAQTSTTGQVSTAAGAPVPYASVGVQGKAVGTVADAGGAFALATLGSAAPTDTVVVSCVGYQARKLRLAELRQRPVVVLALVPAPLREVQVRHAKVTPGTLGRTKTGGTAHWSTSIRDISEADGNRGWEVATLLPIRKSCYLDSFHVYIEKNEFELIRLRFNLYSIERGQPTQQLLTQDVQFTIPANQTGWIDVDLTPYHLHLAKGQRVAAGIQWLQGQQSAPTSRQFGGPGAFPAPRHRSLVRDKSEASWRAYPIHVSMYLDVQTYK</sequence>
<feature type="signal peptide" evidence="1">
    <location>
        <begin position="1"/>
        <end position="21"/>
    </location>
</feature>
<keyword evidence="3" id="KW-1185">Reference proteome</keyword>
<dbReference type="RefSeq" id="WP_135392468.1">
    <property type="nucleotide sequence ID" value="NZ_SRMB01000001.1"/>
</dbReference>
<dbReference type="OrthoDB" id="848221at2"/>
<keyword evidence="2" id="KW-0645">Protease</keyword>
<evidence type="ECO:0000313" key="3">
    <source>
        <dbReference type="Proteomes" id="UP000298471"/>
    </source>
</evidence>
<accession>A0A4Z0QG60</accession>
<keyword evidence="1" id="KW-0732">Signal</keyword>
<protein>
    <submittedName>
        <fullName evidence="2">Carboxypeptidase-like regulatory domain-containing protein</fullName>
    </submittedName>
</protein>
<dbReference type="InterPro" id="IPR008969">
    <property type="entry name" value="CarboxyPept-like_regulatory"/>
</dbReference>
<dbReference type="AlphaFoldDB" id="A0A4Z0QG60"/>
<keyword evidence="2" id="KW-0378">Hydrolase</keyword>
<evidence type="ECO:0000256" key="1">
    <source>
        <dbReference type="SAM" id="SignalP"/>
    </source>
</evidence>
<evidence type="ECO:0000313" key="2">
    <source>
        <dbReference type="EMBL" id="TGE28725.1"/>
    </source>
</evidence>
<dbReference type="Pfam" id="PF13715">
    <property type="entry name" value="CarbopepD_reg_2"/>
    <property type="match status" value="1"/>
</dbReference>
<organism evidence="2 3">
    <name type="scientific">Hymenobacter metallicola</name>
    <dbReference type="NCBI Taxonomy" id="2563114"/>
    <lineage>
        <taxon>Bacteria</taxon>
        <taxon>Pseudomonadati</taxon>
        <taxon>Bacteroidota</taxon>
        <taxon>Cytophagia</taxon>
        <taxon>Cytophagales</taxon>
        <taxon>Hymenobacteraceae</taxon>
        <taxon>Hymenobacter</taxon>
    </lineage>
</organism>
<dbReference type="GO" id="GO:0004180">
    <property type="term" value="F:carboxypeptidase activity"/>
    <property type="evidence" value="ECO:0007669"/>
    <property type="project" value="UniProtKB-KW"/>
</dbReference>
<name>A0A4Z0QG60_9BACT</name>
<gene>
    <name evidence="2" type="ORF">E5K02_04470</name>
</gene>
<comment type="caution">
    <text evidence="2">The sequence shown here is derived from an EMBL/GenBank/DDBJ whole genome shotgun (WGS) entry which is preliminary data.</text>
</comment>
<dbReference type="Proteomes" id="UP000298471">
    <property type="component" value="Unassembled WGS sequence"/>
</dbReference>